<proteinExistence type="predicted"/>
<dbReference type="Pfam" id="PF20411">
    <property type="entry name" value="DUF6697"/>
    <property type="match status" value="1"/>
</dbReference>
<evidence type="ECO:0000256" key="2">
    <source>
        <dbReference type="SAM" id="MobiDB-lite"/>
    </source>
</evidence>
<feature type="domain" description="DUF6697" evidence="3">
    <location>
        <begin position="292"/>
        <end position="477"/>
    </location>
</feature>
<evidence type="ECO:0000313" key="4">
    <source>
        <dbReference type="EMBL" id="TCD69986.1"/>
    </source>
</evidence>
<evidence type="ECO:0000259" key="3">
    <source>
        <dbReference type="Pfam" id="PF20411"/>
    </source>
</evidence>
<dbReference type="OrthoDB" id="2757553at2759"/>
<feature type="compositionally biased region" description="Polar residues" evidence="2">
    <location>
        <begin position="529"/>
        <end position="546"/>
    </location>
</feature>
<dbReference type="InterPro" id="IPR020861">
    <property type="entry name" value="Triosephosphate_isomerase_AS"/>
</dbReference>
<dbReference type="Proteomes" id="UP000292702">
    <property type="component" value="Unassembled WGS sequence"/>
</dbReference>
<evidence type="ECO:0000256" key="1">
    <source>
        <dbReference type="SAM" id="Coils"/>
    </source>
</evidence>
<reference evidence="4 5" key="1">
    <citation type="submission" date="2018-11" db="EMBL/GenBank/DDBJ databases">
        <title>Genome assembly of Steccherinum ochraceum LE-BIN_3174, the white-rot fungus of the Steccherinaceae family (The Residual Polyporoid clade, Polyporales, Basidiomycota).</title>
        <authorList>
            <person name="Fedorova T.V."/>
            <person name="Glazunova O.A."/>
            <person name="Landesman E.O."/>
            <person name="Moiseenko K.V."/>
            <person name="Psurtseva N.V."/>
            <person name="Savinova O.S."/>
            <person name="Shakhova N.V."/>
            <person name="Tyazhelova T.V."/>
            <person name="Vasina D.V."/>
        </authorList>
    </citation>
    <scope>NUCLEOTIDE SEQUENCE [LARGE SCALE GENOMIC DNA]</scope>
    <source>
        <strain evidence="4 5">LE-BIN_3174</strain>
    </source>
</reference>
<organism evidence="4 5">
    <name type="scientific">Steccherinum ochraceum</name>
    <dbReference type="NCBI Taxonomy" id="92696"/>
    <lineage>
        <taxon>Eukaryota</taxon>
        <taxon>Fungi</taxon>
        <taxon>Dikarya</taxon>
        <taxon>Basidiomycota</taxon>
        <taxon>Agaricomycotina</taxon>
        <taxon>Agaricomycetes</taxon>
        <taxon>Polyporales</taxon>
        <taxon>Steccherinaceae</taxon>
        <taxon>Steccherinum</taxon>
    </lineage>
</organism>
<sequence length="560" mass="62224">MDPFCLALLEKLTAIGAQNLRLEKENAQLVRERDELRNQAEFTTLGNHLDPSMLQANSDTDLSRLNAQIKDLLRELSDRDSRLEALQGQVQQVELDRTSLQRHLENERNAVSFLESTSQSEIGQLQAKLAQCQEELRRTTEEATALRSQSELASRRVYSDQVCQTEVTVECKREAQMDNQPVRTASNASAQSSSLVRALDCLANETRPDVKPTVPGSSLLRIRFIPTPSTSTSMPSMPSPPRRETSAPEQKPMAINPSPSVSPGQLTPTRLDILAKFSRLRPSIREDDMRGFPRTHLGRCLGGGGQSLIANIDKTKDKTPTALAHDVTALLYPKRDLNCWLPRNPGDHGFMFVGLKGPAKDNERFAQPELRTLFIPKKEGEWQYYGEYEVFRDPKNDLSASEWFSLTEEFREGYAACTLSKRMGNSKCDDHRRKNPSIYRAEVEKIIGAYNAGELRVPCVTLRCIRFDPGLVTSLANALPGNASSSRGTKRKREDTGSASAPGYMQTNRSVKLPSGETLTYVAYEPSASVGSASTARKSMRLQSRELSAMHGPGEGDYGD</sequence>
<comment type="caution">
    <text evidence="4">The sequence shown here is derived from an EMBL/GenBank/DDBJ whole genome shotgun (WGS) entry which is preliminary data.</text>
</comment>
<dbReference type="STRING" id="92696.A0A4R0RQF0"/>
<dbReference type="PROSITE" id="PS00171">
    <property type="entry name" value="TIM_1"/>
    <property type="match status" value="1"/>
</dbReference>
<feature type="compositionally biased region" description="Polar residues" evidence="2">
    <location>
        <begin position="257"/>
        <end position="267"/>
    </location>
</feature>
<dbReference type="EMBL" id="RWJN01000030">
    <property type="protein sequence ID" value="TCD69986.1"/>
    <property type="molecule type" value="Genomic_DNA"/>
</dbReference>
<protein>
    <recommendedName>
        <fullName evidence="3">DUF6697 domain-containing protein</fullName>
    </recommendedName>
</protein>
<dbReference type="AlphaFoldDB" id="A0A4R0RQF0"/>
<feature type="region of interest" description="Disordered" evidence="2">
    <location>
        <begin position="226"/>
        <end position="267"/>
    </location>
</feature>
<evidence type="ECO:0000313" key="5">
    <source>
        <dbReference type="Proteomes" id="UP000292702"/>
    </source>
</evidence>
<gene>
    <name evidence="4" type="ORF">EIP91_005575</name>
</gene>
<feature type="region of interest" description="Disordered" evidence="2">
    <location>
        <begin position="528"/>
        <end position="560"/>
    </location>
</feature>
<keyword evidence="1" id="KW-0175">Coiled coil</keyword>
<feature type="compositionally biased region" description="Low complexity" evidence="2">
    <location>
        <begin position="226"/>
        <end position="236"/>
    </location>
</feature>
<keyword evidence="5" id="KW-1185">Reference proteome</keyword>
<accession>A0A4R0RQF0</accession>
<name>A0A4R0RQF0_9APHY</name>
<dbReference type="InterPro" id="IPR046520">
    <property type="entry name" value="DUF6697"/>
</dbReference>
<feature type="region of interest" description="Disordered" evidence="2">
    <location>
        <begin position="478"/>
        <end position="512"/>
    </location>
</feature>
<dbReference type="GO" id="GO:0004807">
    <property type="term" value="F:triose-phosphate isomerase activity"/>
    <property type="evidence" value="ECO:0007669"/>
    <property type="project" value="InterPro"/>
</dbReference>
<feature type="coiled-coil region" evidence="1">
    <location>
        <begin position="17"/>
        <end position="149"/>
    </location>
</feature>